<dbReference type="EMBL" id="QRBI01000134">
    <property type="protein sequence ID" value="RMC02046.1"/>
    <property type="molecule type" value="Genomic_DNA"/>
</dbReference>
<accession>A0A3M0JM38</accession>
<evidence type="ECO:0000256" key="1">
    <source>
        <dbReference type="SAM" id="MobiDB-lite"/>
    </source>
</evidence>
<evidence type="ECO:0000313" key="2">
    <source>
        <dbReference type="EMBL" id="RMC02046.1"/>
    </source>
</evidence>
<dbReference type="Proteomes" id="UP000269221">
    <property type="component" value="Unassembled WGS sequence"/>
</dbReference>
<sequence>MSQRPVRFRGSGAYGPRRGPERRSAKVRSTPSATGRVQGAQSRKRELDPSKEGQADKKQVKEAVEEGGEKPG</sequence>
<reference evidence="2 3" key="1">
    <citation type="submission" date="2018-07" db="EMBL/GenBank/DDBJ databases">
        <title>A high quality draft genome assembly of the barn swallow (H. rustica rustica).</title>
        <authorList>
            <person name="Formenti G."/>
            <person name="Chiara M."/>
            <person name="Poveda L."/>
            <person name="Francoijs K.-J."/>
            <person name="Bonisoli-Alquati A."/>
            <person name="Canova L."/>
            <person name="Gianfranceschi L."/>
            <person name="Horner D.S."/>
            <person name="Saino N."/>
        </authorList>
    </citation>
    <scope>NUCLEOTIDE SEQUENCE [LARGE SCALE GENOMIC DNA]</scope>
    <source>
        <strain evidence="2">Chelidonia</strain>
        <tissue evidence="2">Blood</tissue>
    </source>
</reference>
<protein>
    <submittedName>
        <fullName evidence="2">Uncharacterized protein</fullName>
    </submittedName>
</protein>
<organism evidence="2 3">
    <name type="scientific">Hirundo rustica rustica</name>
    <dbReference type="NCBI Taxonomy" id="333673"/>
    <lineage>
        <taxon>Eukaryota</taxon>
        <taxon>Metazoa</taxon>
        <taxon>Chordata</taxon>
        <taxon>Craniata</taxon>
        <taxon>Vertebrata</taxon>
        <taxon>Euteleostomi</taxon>
        <taxon>Archelosauria</taxon>
        <taxon>Archosauria</taxon>
        <taxon>Dinosauria</taxon>
        <taxon>Saurischia</taxon>
        <taxon>Theropoda</taxon>
        <taxon>Coelurosauria</taxon>
        <taxon>Aves</taxon>
        <taxon>Neognathae</taxon>
        <taxon>Neoaves</taxon>
        <taxon>Telluraves</taxon>
        <taxon>Australaves</taxon>
        <taxon>Passeriformes</taxon>
        <taxon>Sylvioidea</taxon>
        <taxon>Hirundinidae</taxon>
        <taxon>Hirundo</taxon>
    </lineage>
</organism>
<feature type="compositionally biased region" description="Basic and acidic residues" evidence="1">
    <location>
        <begin position="43"/>
        <end position="72"/>
    </location>
</feature>
<feature type="compositionally biased region" description="Polar residues" evidence="1">
    <location>
        <begin position="27"/>
        <end position="41"/>
    </location>
</feature>
<gene>
    <name evidence="2" type="ORF">DUI87_21208</name>
</gene>
<comment type="caution">
    <text evidence="2">The sequence shown here is derived from an EMBL/GenBank/DDBJ whole genome shotgun (WGS) entry which is preliminary data.</text>
</comment>
<dbReference type="AlphaFoldDB" id="A0A3M0JM38"/>
<evidence type="ECO:0000313" key="3">
    <source>
        <dbReference type="Proteomes" id="UP000269221"/>
    </source>
</evidence>
<keyword evidence="3" id="KW-1185">Reference proteome</keyword>
<feature type="region of interest" description="Disordered" evidence="1">
    <location>
        <begin position="1"/>
        <end position="72"/>
    </location>
</feature>
<name>A0A3M0JM38_HIRRU</name>
<proteinExistence type="predicted"/>